<evidence type="ECO:0000256" key="13">
    <source>
        <dbReference type="ARBA" id="ARBA00049229"/>
    </source>
</evidence>
<reference evidence="15 16" key="1">
    <citation type="submission" date="2016-10" db="EMBL/GenBank/DDBJ databases">
        <authorList>
            <person name="de Groot N.N."/>
        </authorList>
    </citation>
    <scope>NUCLEOTIDE SEQUENCE [LARGE SCALE GENOMIC DNA]</scope>
    <source>
        <strain evidence="15 16">DSM 19981</strain>
    </source>
</reference>
<dbReference type="InterPro" id="IPR001544">
    <property type="entry name" value="Aminotrans_IV"/>
</dbReference>
<evidence type="ECO:0000313" key="15">
    <source>
        <dbReference type="EMBL" id="SFK82744.1"/>
    </source>
</evidence>
<keyword evidence="9 14" id="KW-0663">Pyridoxal phosphate</keyword>
<dbReference type="NCBIfam" id="TIGR01122">
    <property type="entry name" value="ilvE_I"/>
    <property type="match status" value="1"/>
</dbReference>
<evidence type="ECO:0000256" key="9">
    <source>
        <dbReference type="ARBA" id="ARBA00022898"/>
    </source>
</evidence>
<dbReference type="FunFam" id="3.20.10.10:FF:000002">
    <property type="entry name" value="D-alanine aminotransferase"/>
    <property type="match status" value="1"/>
</dbReference>
<evidence type="ECO:0000256" key="4">
    <source>
        <dbReference type="ARBA" id="ARBA00004931"/>
    </source>
</evidence>
<dbReference type="GO" id="GO:0052654">
    <property type="term" value="F:L-leucine-2-oxoglutarate transaminase activity"/>
    <property type="evidence" value="ECO:0007669"/>
    <property type="project" value="RHEA"/>
</dbReference>
<dbReference type="SUPFAM" id="SSF56752">
    <property type="entry name" value="D-aminoacid aminotransferase-like PLP-dependent enzymes"/>
    <property type="match status" value="1"/>
</dbReference>
<dbReference type="InterPro" id="IPR043132">
    <property type="entry name" value="BCAT-like_C"/>
</dbReference>
<comment type="similarity">
    <text evidence="6 14">Belongs to the class-IV pyridoxal-phosphate-dependent aminotransferase family.</text>
</comment>
<keyword evidence="10 14" id="KW-0100">Branched-chain amino acid biosynthesis</keyword>
<dbReference type="AlphaFoldDB" id="A0A1I4CN96"/>
<dbReference type="EC" id="2.6.1.42" evidence="14"/>
<comment type="cofactor">
    <cofactor evidence="1 14">
        <name>pyridoxal 5'-phosphate</name>
        <dbReference type="ChEBI" id="CHEBI:597326"/>
    </cofactor>
</comment>
<dbReference type="Gene3D" id="3.20.10.10">
    <property type="entry name" value="D-amino Acid Aminotransferase, subunit A, domain 2"/>
    <property type="match status" value="1"/>
</dbReference>
<dbReference type="UniPathway" id="UPA00049">
    <property type="reaction ID" value="UER00062"/>
</dbReference>
<dbReference type="GO" id="GO:0009098">
    <property type="term" value="P:L-leucine biosynthetic process"/>
    <property type="evidence" value="ECO:0007669"/>
    <property type="project" value="UniProtKB-UniPathway"/>
</dbReference>
<dbReference type="InterPro" id="IPR050571">
    <property type="entry name" value="Class-IV_PLP-Dep_Aminotrnsfr"/>
</dbReference>
<dbReference type="InterPro" id="IPR043131">
    <property type="entry name" value="BCAT-like_N"/>
</dbReference>
<comment type="pathway">
    <text evidence="3 14">Amino-acid biosynthesis; L-isoleucine biosynthesis; L-isoleucine from 2-oxobutanoate: step 4/4.</text>
</comment>
<evidence type="ECO:0000256" key="14">
    <source>
        <dbReference type="RuleBase" id="RU364094"/>
    </source>
</evidence>
<dbReference type="Proteomes" id="UP000199473">
    <property type="component" value="Unassembled WGS sequence"/>
</dbReference>
<dbReference type="OrthoDB" id="9805628at2"/>
<dbReference type="UniPathway" id="UPA00048">
    <property type="reaction ID" value="UER00073"/>
</dbReference>
<evidence type="ECO:0000313" key="16">
    <source>
        <dbReference type="Proteomes" id="UP000199473"/>
    </source>
</evidence>
<evidence type="ECO:0000256" key="1">
    <source>
        <dbReference type="ARBA" id="ARBA00001933"/>
    </source>
</evidence>
<dbReference type="GO" id="GO:0052656">
    <property type="term" value="F:L-isoleucine-2-oxoglutarate transaminase activity"/>
    <property type="evidence" value="ECO:0007669"/>
    <property type="project" value="RHEA"/>
</dbReference>
<comment type="pathway">
    <text evidence="4 14">Amino-acid biosynthesis; L-valine biosynthesis; L-valine from pyruvate: step 4/4.</text>
</comment>
<accession>A0A1I4CN96</accession>
<organism evidence="15 16">
    <name type="scientific">Falsiroseomonas stagni DSM 19981</name>
    <dbReference type="NCBI Taxonomy" id="1123062"/>
    <lineage>
        <taxon>Bacteria</taxon>
        <taxon>Pseudomonadati</taxon>
        <taxon>Pseudomonadota</taxon>
        <taxon>Alphaproteobacteria</taxon>
        <taxon>Acetobacterales</taxon>
        <taxon>Roseomonadaceae</taxon>
        <taxon>Falsiroseomonas</taxon>
    </lineage>
</organism>
<evidence type="ECO:0000256" key="2">
    <source>
        <dbReference type="ARBA" id="ARBA00003109"/>
    </source>
</evidence>
<evidence type="ECO:0000256" key="3">
    <source>
        <dbReference type="ARBA" id="ARBA00004824"/>
    </source>
</evidence>
<keyword evidence="14" id="KW-0028">Amino-acid biosynthesis</keyword>
<dbReference type="GO" id="GO:0009099">
    <property type="term" value="P:L-valine biosynthetic process"/>
    <property type="evidence" value="ECO:0007669"/>
    <property type="project" value="UniProtKB-UniPathway"/>
</dbReference>
<dbReference type="STRING" id="1123062.SAMN02745775_10851"/>
<comment type="function">
    <text evidence="2 14">Acts on leucine, isoleucine and valine.</text>
</comment>
<dbReference type="PANTHER" id="PTHR42743:SF4">
    <property type="entry name" value="BRANCHED-CHAIN-AMINO-ACID AMINOTRANSFERASE-RELATED"/>
    <property type="match status" value="1"/>
</dbReference>
<gene>
    <name evidence="14" type="primary">ilvE</name>
    <name evidence="15" type="ORF">SAMN02745775_10851</name>
</gene>
<dbReference type="InterPro" id="IPR005785">
    <property type="entry name" value="B_amino_transI"/>
</dbReference>
<evidence type="ECO:0000256" key="5">
    <source>
        <dbReference type="ARBA" id="ARBA00005072"/>
    </source>
</evidence>
<sequence>MTKSASHAWLDGKLVPWSDATIHISTEAVLRGENVFEGIRAYWNPDEGQLYAFRHADHIARLRQGAHIMRMAVPYSDEQIEAASLDLIRACGYRENIHYRPVVYFAEGELTHYLPSEIRTGFFILAFPMPSKPTIETGVKSCVSTWRRNSDMASPSRIKAGSNYHNSRLAYVEARLNGFGPPVMLNAAGKVAEGPGACIMIVRRGKLITPPVTADILESITRETVMELAERELGLTVVERDIDRSELYVCEEAFFCGSGAEVLPIASIDHYDIGGGKPGAITRQLQQIYFDVVRGKVEKYRHWLTPIYGAETARQAAE</sequence>
<evidence type="ECO:0000256" key="6">
    <source>
        <dbReference type="ARBA" id="ARBA00009320"/>
    </source>
</evidence>
<dbReference type="Gene3D" id="3.30.470.10">
    <property type="match status" value="1"/>
</dbReference>
<dbReference type="RefSeq" id="WP_092961512.1">
    <property type="nucleotide sequence ID" value="NZ_FOSQ01000008.1"/>
</dbReference>
<dbReference type="InterPro" id="IPR036038">
    <property type="entry name" value="Aminotransferase-like"/>
</dbReference>
<dbReference type="GO" id="GO:0052655">
    <property type="term" value="F:L-valine-2-oxoglutarate transaminase activity"/>
    <property type="evidence" value="ECO:0007669"/>
    <property type="project" value="RHEA"/>
</dbReference>
<evidence type="ECO:0000256" key="8">
    <source>
        <dbReference type="ARBA" id="ARBA00022679"/>
    </source>
</evidence>
<comment type="pathway">
    <text evidence="5 14">Amino-acid biosynthesis; L-leucine biosynthesis; L-leucine from 3-methyl-2-oxobutanoate: step 4/4.</text>
</comment>
<comment type="catalytic activity">
    <reaction evidence="13 14">
        <text>L-leucine + 2-oxoglutarate = 4-methyl-2-oxopentanoate + L-glutamate</text>
        <dbReference type="Rhea" id="RHEA:18321"/>
        <dbReference type="ChEBI" id="CHEBI:16810"/>
        <dbReference type="ChEBI" id="CHEBI:17865"/>
        <dbReference type="ChEBI" id="CHEBI:29985"/>
        <dbReference type="ChEBI" id="CHEBI:57427"/>
        <dbReference type="EC" id="2.6.1.42"/>
    </reaction>
</comment>
<proteinExistence type="inferred from homology"/>
<keyword evidence="7 14" id="KW-0032">Aminotransferase</keyword>
<dbReference type="EMBL" id="FOSQ01000008">
    <property type="protein sequence ID" value="SFK82744.1"/>
    <property type="molecule type" value="Genomic_DNA"/>
</dbReference>
<name>A0A1I4CN96_9PROT</name>
<dbReference type="PANTHER" id="PTHR42743">
    <property type="entry name" value="AMINO-ACID AMINOTRANSFERASE"/>
    <property type="match status" value="1"/>
</dbReference>
<dbReference type="GO" id="GO:0009097">
    <property type="term" value="P:isoleucine biosynthetic process"/>
    <property type="evidence" value="ECO:0007669"/>
    <property type="project" value="UniProtKB-UniPathway"/>
</dbReference>
<comment type="catalytic activity">
    <reaction evidence="12 14">
        <text>L-isoleucine + 2-oxoglutarate = (S)-3-methyl-2-oxopentanoate + L-glutamate</text>
        <dbReference type="Rhea" id="RHEA:24801"/>
        <dbReference type="ChEBI" id="CHEBI:16810"/>
        <dbReference type="ChEBI" id="CHEBI:29985"/>
        <dbReference type="ChEBI" id="CHEBI:35146"/>
        <dbReference type="ChEBI" id="CHEBI:58045"/>
        <dbReference type="EC" id="2.6.1.42"/>
    </reaction>
</comment>
<evidence type="ECO:0000256" key="11">
    <source>
        <dbReference type="ARBA" id="ARBA00048212"/>
    </source>
</evidence>
<dbReference type="UniPathway" id="UPA00047">
    <property type="reaction ID" value="UER00058"/>
</dbReference>
<comment type="catalytic activity">
    <reaction evidence="11 14">
        <text>L-valine + 2-oxoglutarate = 3-methyl-2-oxobutanoate + L-glutamate</text>
        <dbReference type="Rhea" id="RHEA:24813"/>
        <dbReference type="ChEBI" id="CHEBI:11851"/>
        <dbReference type="ChEBI" id="CHEBI:16810"/>
        <dbReference type="ChEBI" id="CHEBI:29985"/>
        <dbReference type="ChEBI" id="CHEBI:57762"/>
        <dbReference type="EC" id="2.6.1.42"/>
    </reaction>
</comment>
<evidence type="ECO:0000256" key="7">
    <source>
        <dbReference type="ARBA" id="ARBA00022576"/>
    </source>
</evidence>
<evidence type="ECO:0000256" key="10">
    <source>
        <dbReference type="ARBA" id="ARBA00023304"/>
    </source>
</evidence>
<keyword evidence="16" id="KW-1185">Reference proteome</keyword>
<protein>
    <recommendedName>
        <fullName evidence="14">Branched-chain-amino-acid aminotransferase</fullName>
        <shortName evidence="14">BCAT</shortName>
        <ecNumber evidence="14">2.6.1.42</ecNumber>
    </recommendedName>
</protein>
<dbReference type="NCBIfam" id="NF005146">
    <property type="entry name" value="PRK06606.1"/>
    <property type="match status" value="1"/>
</dbReference>
<keyword evidence="8 14" id="KW-0808">Transferase</keyword>
<dbReference type="Pfam" id="PF01063">
    <property type="entry name" value="Aminotran_4"/>
    <property type="match status" value="1"/>
</dbReference>
<evidence type="ECO:0000256" key="12">
    <source>
        <dbReference type="ARBA" id="ARBA00048798"/>
    </source>
</evidence>